<protein>
    <submittedName>
        <fullName evidence="2">2Fe-2S iron-sulfur cluster protein</fullName>
    </submittedName>
</protein>
<dbReference type="Proteomes" id="UP000244037">
    <property type="component" value="Unassembled WGS sequence"/>
</dbReference>
<evidence type="ECO:0000313" key="2">
    <source>
        <dbReference type="EMBL" id="PTW47764.1"/>
    </source>
</evidence>
<dbReference type="Pfam" id="PF13510">
    <property type="entry name" value="Fer2_4"/>
    <property type="match status" value="1"/>
</dbReference>
<name>A0A8E2VKT7_9RHOB</name>
<proteinExistence type="predicted"/>
<organism evidence="2 3">
    <name type="scientific">Rhodovulum kholense</name>
    <dbReference type="NCBI Taxonomy" id="453584"/>
    <lineage>
        <taxon>Bacteria</taxon>
        <taxon>Pseudomonadati</taxon>
        <taxon>Pseudomonadota</taxon>
        <taxon>Alphaproteobacteria</taxon>
        <taxon>Rhodobacterales</taxon>
        <taxon>Paracoccaceae</taxon>
        <taxon>Rhodovulum</taxon>
    </lineage>
</organism>
<dbReference type="AlphaFoldDB" id="A0A8E2VKT7"/>
<dbReference type="RefSeq" id="WP_215731147.1">
    <property type="nucleotide sequence ID" value="NZ_QAYC01000009.1"/>
</dbReference>
<evidence type="ECO:0000313" key="3">
    <source>
        <dbReference type="Proteomes" id="UP000244037"/>
    </source>
</evidence>
<dbReference type="InterPro" id="IPR042204">
    <property type="entry name" value="2Fe-2S-bd_N"/>
</dbReference>
<dbReference type="GO" id="GO:0016491">
    <property type="term" value="F:oxidoreductase activity"/>
    <property type="evidence" value="ECO:0007669"/>
    <property type="project" value="UniProtKB-KW"/>
</dbReference>
<gene>
    <name evidence="2" type="ORF">C8N38_109121</name>
</gene>
<sequence length="58" mass="5986">MTGQFVRLAGKGRPPVRFMLDGRACQALAGDTVLTAVLTSARSLRAGDAGPERRAGSA</sequence>
<dbReference type="Gene3D" id="3.10.20.440">
    <property type="entry name" value="2Fe-2S iron-sulphur cluster binding domain, sarcosine oxidase, alpha subunit, N-terminal domain"/>
    <property type="match status" value="1"/>
</dbReference>
<accession>A0A8E2VKT7</accession>
<keyword evidence="3" id="KW-1185">Reference proteome</keyword>
<dbReference type="EMBL" id="QAYC01000009">
    <property type="protein sequence ID" value="PTW47764.1"/>
    <property type="molecule type" value="Genomic_DNA"/>
</dbReference>
<reference evidence="2 3" key="1">
    <citation type="submission" date="2018-04" db="EMBL/GenBank/DDBJ databases">
        <title>Genomic Encyclopedia of Archaeal and Bacterial Type Strains, Phase II (KMG-II): from individual species to whole genera.</title>
        <authorList>
            <person name="Goeker M."/>
        </authorList>
    </citation>
    <scope>NUCLEOTIDE SEQUENCE [LARGE SCALE GENOMIC DNA]</scope>
    <source>
        <strain evidence="2 3">DSM 19783</strain>
    </source>
</reference>
<evidence type="ECO:0000256" key="1">
    <source>
        <dbReference type="ARBA" id="ARBA00023002"/>
    </source>
</evidence>
<keyword evidence="1" id="KW-0560">Oxidoreductase</keyword>
<comment type="caution">
    <text evidence="2">The sequence shown here is derived from an EMBL/GenBank/DDBJ whole genome shotgun (WGS) entry which is preliminary data.</text>
</comment>